<proteinExistence type="predicted"/>
<reference evidence="1" key="2">
    <citation type="submission" date="2025-08" db="UniProtKB">
        <authorList>
            <consortium name="Ensembl"/>
        </authorList>
    </citation>
    <scope>IDENTIFICATION</scope>
</reference>
<organism evidence="1 2">
    <name type="scientific">Astatotilapia calliptera</name>
    <name type="common">Eastern happy</name>
    <name type="synonym">Chromis callipterus</name>
    <dbReference type="NCBI Taxonomy" id="8154"/>
    <lineage>
        <taxon>Eukaryota</taxon>
        <taxon>Metazoa</taxon>
        <taxon>Chordata</taxon>
        <taxon>Craniata</taxon>
        <taxon>Vertebrata</taxon>
        <taxon>Euteleostomi</taxon>
        <taxon>Actinopterygii</taxon>
        <taxon>Neopterygii</taxon>
        <taxon>Teleostei</taxon>
        <taxon>Neoteleostei</taxon>
        <taxon>Acanthomorphata</taxon>
        <taxon>Ovalentaria</taxon>
        <taxon>Cichlomorphae</taxon>
        <taxon>Cichliformes</taxon>
        <taxon>Cichlidae</taxon>
        <taxon>African cichlids</taxon>
        <taxon>Pseudocrenilabrinae</taxon>
        <taxon>Haplochromini</taxon>
        <taxon>Astatotilapia</taxon>
    </lineage>
</organism>
<dbReference type="Ensembl" id="ENSACLT00000029146.2">
    <property type="protein sequence ID" value="ENSACLP00000028476.2"/>
    <property type="gene ID" value="ENSACLG00000019332.2"/>
</dbReference>
<reference evidence="1" key="3">
    <citation type="submission" date="2025-09" db="UniProtKB">
        <authorList>
            <consortium name="Ensembl"/>
        </authorList>
    </citation>
    <scope>IDENTIFICATION</scope>
</reference>
<reference evidence="1" key="1">
    <citation type="submission" date="2018-05" db="EMBL/GenBank/DDBJ databases">
        <authorList>
            <person name="Datahose"/>
        </authorList>
    </citation>
    <scope>NUCLEOTIDE SEQUENCE</scope>
</reference>
<keyword evidence="2" id="KW-1185">Reference proteome</keyword>
<evidence type="ECO:0000313" key="1">
    <source>
        <dbReference type="Ensembl" id="ENSACLP00000028476.2"/>
    </source>
</evidence>
<name>A0A3P8QGV8_ASTCA</name>
<evidence type="ECO:0000313" key="2">
    <source>
        <dbReference type="Proteomes" id="UP000265100"/>
    </source>
</evidence>
<dbReference type="Bgee" id="ENSACLG00000019332">
    <property type="expression patterns" value="Expressed in anal fin and 1 other cell type or tissue"/>
</dbReference>
<accession>A0A3P8QGV8</accession>
<dbReference type="GeneTree" id="ENSGT00940000177072"/>
<dbReference type="Proteomes" id="UP000265100">
    <property type="component" value="Chromosome 2"/>
</dbReference>
<dbReference type="AlphaFoldDB" id="A0A3P8QGV8"/>
<protein>
    <submittedName>
        <fullName evidence="1">Uncharacterized protein</fullName>
    </submittedName>
</protein>
<sequence>ERVKRPATALLTMTQSGRSISFRRWQALVVTELAPAHHSIENSQRSLTTYRFTVMFRLRRSLSNTKTSISFRLPSWKSPLLPGTLQQRIKAITH</sequence>